<evidence type="ECO:0000313" key="3">
    <source>
        <dbReference type="EMBL" id="TWF54495.1"/>
    </source>
</evidence>
<dbReference type="SUPFAM" id="SSF55811">
    <property type="entry name" value="Nudix"/>
    <property type="match status" value="1"/>
</dbReference>
<dbReference type="AlphaFoldDB" id="A0A561QVW7"/>
<name>A0A561QVW7_9HYPH</name>
<keyword evidence="4" id="KW-1185">Reference proteome</keyword>
<evidence type="ECO:0000259" key="2">
    <source>
        <dbReference type="PROSITE" id="PS51462"/>
    </source>
</evidence>
<dbReference type="GO" id="GO:0019693">
    <property type="term" value="P:ribose phosphate metabolic process"/>
    <property type="evidence" value="ECO:0007669"/>
    <property type="project" value="TreeGrafter"/>
</dbReference>
<evidence type="ECO:0000313" key="4">
    <source>
        <dbReference type="Proteomes" id="UP000320653"/>
    </source>
</evidence>
<dbReference type="EMBL" id="VIWP01000003">
    <property type="protein sequence ID" value="TWF54495.1"/>
    <property type="molecule type" value="Genomic_DNA"/>
</dbReference>
<dbReference type="Gene3D" id="3.90.79.10">
    <property type="entry name" value="Nucleoside Triphosphate Pyrophosphohydrolase"/>
    <property type="match status" value="1"/>
</dbReference>
<evidence type="ECO:0000256" key="1">
    <source>
        <dbReference type="ARBA" id="ARBA00022801"/>
    </source>
</evidence>
<dbReference type="Proteomes" id="UP000320653">
    <property type="component" value="Unassembled WGS sequence"/>
</dbReference>
<dbReference type="InterPro" id="IPR015797">
    <property type="entry name" value="NUDIX_hydrolase-like_dom_sf"/>
</dbReference>
<accession>A0A561QVW7</accession>
<dbReference type="Pfam" id="PF00293">
    <property type="entry name" value="NUDIX"/>
    <property type="match status" value="1"/>
</dbReference>
<dbReference type="PROSITE" id="PS51462">
    <property type="entry name" value="NUDIX"/>
    <property type="match status" value="1"/>
</dbReference>
<keyword evidence="1" id="KW-0378">Hydrolase</keyword>
<dbReference type="GO" id="GO:0016787">
    <property type="term" value="F:hydrolase activity"/>
    <property type="evidence" value="ECO:0007669"/>
    <property type="project" value="UniProtKB-KW"/>
</dbReference>
<reference evidence="3 4" key="1">
    <citation type="submission" date="2019-06" db="EMBL/GenBank/DDBJ databases">
        <title>Sorghum-associated microbial communities from plants grown in Nebraska, USA.</title>
        <authorList>
            <person name="Schachtman D."/>
        </authorList>
    </citation>
    <scope>NUCLEOTIDE SEQUENCE [LARGE SCALE GENOMIC DNA]</scope>
    <source>
        <strain evidence="3 4">1225</strain>
    </source>
</reference>
<comment type="caution">
    <text evidence="3">The sequence shown here is derived from an EMBL/GenBank/DDBJ whole genome shotgun (WGS) entry which is preliminary data.</text>
</comment>
<sequence length="100" mass="10966">MTDTKWSVLSSETVVKDRWIDLRAETCVTPSGQEIAPYYVLSYPDWVNIVAITADDEIVLVRQYRHGAADVFTEIPGGAVDAGDPDPVAAAKRELLEETG</sequence>
<dbReference type="InterPro" id="IPR000086">
    <property type="entry name" value="NUDIX_hydrolase_dom"/>
</dbReference>
<dbReference type="PANTHER" id="PTHR11839:SF1">
    <property type="entry name" value="ADP-SUGAR PYROPHOSPHATASE"/>
    <property type="match status" value="1"/>
</dbReference>
<proteinExistence type="predicted"/>
<dbReference type="CDD" id="cd03424">
    <property type="entry name" value="NUDIX_ADPRase_Nudt5_UGPPase_Nudt14"/>
    <property type="match status" value="1"/>
</dbReference>
<feature type="domain" description="Nudix hydrolase" evidence="2">
    <location>
        <begin position="42"/>
        <end position="100"/>
    </location>
</feature>
<dbReference type="RefSeq" id="WP_246690754.1">
    <property type="nucleotide sequence ID" value="NZ_VIWP01000003.1"/>
</dbReference>
<organism evidence="3 4">
    <name type="scientific">Neorhizobium alkalisoli</name>
    <dbReference type="NCBI Taxonomy" id="528178"/>
    <lineage>
        <taxon>Bacteria</taxon>
        <taxon>Pseudomonadati</taxon>
        <taxon>Pseudomonadota</taxon>
        <taxon>Alphaproteobacteria</taxon>
        <taxon>Hyphomicrobiales</taxon>
        <taxon>Rhizobiaceae</taxon>
        <taxon>Rhizobium/Agrobacterium group</taxon>
        <taxon>Neorhizobium</taxon>
    </lineage>
</organism>
<gene>
    <name evidence="3" type="ORF">FHW37_103363</name>
</gene>
<dbReference type="GO" id="GO:0006753">
    <property type="term" value="P:nucleoside phosphate metabolic process"/>
    <property type="evidence" value="ECO:0007669"/>
    <property type="project" value="TreeGrafter"/>
</dbReference>
<dbReference type="PANTHER" id="PTHR11839">
    <property type="entry name" value="UDP/ADP-SUGAR PYROPHOSPHATASE"/>
    <property type="match status" value="1"/>
</dbReference>
<protein>
    <submittedName>
        <fullName evidence="3">NUDIX domain-containing protein</fullName>
    </submittedName>
</protein>